<keyword evidence="2 7" id="KW-0813">Transport</keyword>
<feature type="transmembrane region" description="Helical" evidence="7">
    <location>
        <begin position="108"/>
        <end position="129"/>
    </location>
</feature>
<dbReference type="PROSITE" id="PS50928">
    <property type="entry name" value="ABC_TM1"/>
    <property type="match status" value="1"/>
</dbReference>
<dbReference type="EMBL" id="JXSQ01000003">
    <property type="protein sequence ID" value="KIP53267.1"/>
    <property type="molecule type" value="Genomic_DNA"/>
</dbReference>
<feature type="transmembrane region" description="Helical" evidence="7">
    <location>
        <begin position="76"/>
        <end position="96"/>
    </location>
</feature>
<dbReference type="CDD" id="cd06261">
    <property type="entry name" value="TM_PBP2"/>
    <property type="match status" value="1"/>
</dbReference>
<dbReference type="InterPro" id="IPR043429">
    <property type="entry name" value="ArtM/GltK/GlnP/TcyL/YhdX-like"/>
</dbReference>
<keyword evidence="3" id="KW-1003">Cell membrane</keyword>
<feature type="transmembrane region" description="Helical" evidence="7">
    <location>
        <begin position="197"/>
        <end position="221"/>
    </location>
</feature>
<dbReference type="Pfam" id="PF00528">
    <property type="entry name" value="BPD_transp_1"/>
    <property type="match status" value="1"/>
</dbReference>
<evidence type="ECO:0000259" key="9">
    <source>
        <dbReference type="PROSITE" id="PS50928"/>
    </source>
</evidence>
<keyword evidence="5 7" id="KW-1133">Transmembrane helix</keyword>
<dbReference type="InterPro" id="IPR035906">
    <property type="entry name" value="MetI-like_sf"/>
</dbReference>
<feature type="domain" description="ABC transmembrane type-1" evidence="9">
    <location>
        <begin position="72"/>
        <end position="263"/>
    </location>
</feature>
<feature type="region of interest" description="Disordered" evidence="8">
    <location>
        <begin position="273"/>
        <end position="303"/>
    </location>
</feature>
<dbReference type="Gene3D" id="1.10.3720.10">
    <property type="entry name" value="MetI-like"/>
    <property type="match status" value="1"/>
</dbReference>
<organism evidence="10 11">
    <name type="scientific">Leucobacter komagatae</name>
    <dbReference type="NCBI Taxonomy" id="55969"/>
    <lineage>
        <taxon>Bacteria</taxon>
        <taxon>Bacillati</taxon>
        <taxon>Actinomycetota</taxon>
        <taxon>Actinomycetes</taxon>
        <taxon>Micrococcales</taxon>
        <taxon>Microbacteriaceae</taxon>
        <taxon>Leucobacter</taxon>
    </lineage>
</organism>
<keyword evidence="6 7" id="KW-0472">Membrane</keyword>
<feature type="transmembrane region" description="Helical" evidence="7">
    <location>
        <begin position="141"/>
        <end position="160"/>
    </location>
</feature>
<evidence type="ECO:0000256" key="4">
    <source>
        <dbReference type="ARBA" id="ARBA00022692"/>
    </source>
</evidence>
<evidence type="ECO:0000256" key="2">
    <source>
        <dbReference type="ARBA" id="ARBA00022448"/>
    </source>
</evidence>
<reference evidence="10 11" key="1">
    <citation type="submission" date="2015-01" db="EMBL/GenBank/DDBJ databases">
        <title>Draft genome sequence of Leucobacter komagatae strain VKM ST2845.</title>
        <authorList>
            <person name="Karlyshev A.V."/>
            <person name="Kudryashova E.B."/>
        </authorList>
    </citation>
    <scope>NUCLEOTIDE SEQUENCE [LARGE SCALE GENOMIC DNA]</scope>
    <source>
        <strain evidence="10 11">VKM ST2845</strain>
    </source>
</reference>
<gene>
    <name evidence="10" type="ORF">SD72_03105</name>
</gene>
<dbReference type="Proteomes" id="UP000032120">
    <property type="component" value="Unassembled WGS sequence"/>
</dbReference>
<dbReference type="NCBIfam" id="TIGR01726">
    <property type="entry name" value="HEQRo_perm_3TM"/>
    <property type="match status" value="1"/>
</dbReference>
<comment type="caution">
    <text evidence="10">The sequence shown here is derived from an EMBL/GenBank/DDBJ whole genome shotgun (WGS) entry which is preliminary data.</text>
</comment>
<evidence type="ECO:0000256" key="6">
    <source>
        <dbReference type="ARBA" id="ARBA00023136"/>
    </source>
</evidence>
<dbReference type="OrthoDB" id="4543034at2"/>
<evidence type="ECO:0000256" key="8">
    <source>
        <dbReference type="SAM" id="MobiDB-lite"/>
    </source>
</evidence>
<evidence type="ECO:0000313" key="11">
    <source>
        <dbReference type="Proteomes" id="UP000032120"/>
    </source>
</evidence>
<keyword evidence="11" id="KW-1185">Reference proteome</keyword>
<evidence type="ECO:0000256" key="1">
    <source>
        <dbReference type="ARBA" id="ARBA00004651"/>
    </source>
</evidence>
<dbReference type="InterPro" id="IPR010065">
    <property type="entry name" value="AA_ABC_transptr_permease_3TM"/>
</dbReference>
<sequence length="312" mass="34130">MEDRAMTTSVLYDVPGPKAILRNRILAVLTILVVGGLIAFVLYRFYLTGQFTAQKWGLFTYASIWEQILAALGKTLAAFAVAAVFSLVLGLVLAIGRLSDHAWVRIPVTTVTELFRAMPVLIMMMLLYYGLPSVGIKMDPYWAVVIALVAYNGSVLAEVLRAGIESLSKGQKEAGYAIGLRKSGVMRLILMPQAIRAMLPVIISQLVVTMKDTALGFIITYPELLYLAKQFSSNVQFGRPLLQSAFVIGGIYILMCFILSGVAQLVERRLRSSSRGQSGEATPTGTVPVQPDDPRMHEGGTVTEVLSVQRKR</sequence>
<dbReference type="PANTHER" id="PTHR30614">
    <property type="entry name" value="MEMBRANE COMPONENT OF AMINO ACID ABC TRANSPORTER"/>
    <property type="match status" value="1"/>
</dbReference>
<proteinExistence type="inferred from homology"/>
<dbReference type="PANTHER" id="PTHR30614:SF21">
    <property type="entry name" value="AMINO ACID ABC TRANSPORTER PERMEASE"/>
    <property type="match status" value="1"/>
</dbReference>
<comment type="subcellular location">
    <subcellularLocation>
        <location evidence="1 7">Cell membrane</location>
        <topology evidence="1 7">Multi-pass membrane protein</topology>
    </subcellularLocation>
</comment>
<keyword evidence="4 7" id="KW-0812">Transmembrane</keyword>
<evidence type="ECO:0000256" key="7">
    <source>
        <dbReference type="RuleBase" id="RU363032"/>
    </source>
</evidence>
<feature type="transmembrane region" description="Helical" evidence="7">
    <location>
        <begin position="25"/>
        <end position="46"/>
    </location>
</feature>
<evidence type="ECO:0000313" key="10">
    <source>
        <dbReference type="EMBL" id="KIP53267.1"/>
    </source>
</evidence>
<dbReference type="GO" id="GO:0022857">
    <property type="term" value="F:transmembrane transporter activity"/>
    <property type="evidence" value="ECO:0007669"/>
    <property type="project" value="InterPro"/>
</dbReference>
<accession>A0A0D0IQF6</accession>
<dbReference type="InterPro" id="IPR000515">
    <property type="entry name" value="MetI-like"/>
</dbReference>
<dbReference type="SUPFAM" id="SSF161098">
    <property type="entry name" value="MetI-like"/>
    <property type="match status" value="1"/>
</dbReference>
<name>A0A0D0IQF6_9MICO</name>
<evidence type="ECO:0000256" key="5">
    <source>
        <dbReference type="ARBA" id="ARBA00022989"/>
    </source>
</evidence>
<dbReference type="GO" id="GO:0006865">
    <property type="term" value="P:amino acid transport"/>
    <property type="evidence" value="ECO:0007669"/>
    <property type="project" value="TreeGrafter"/>
</dbReference>
<feature type="transmembrane region" description="Helical" evidence="7">
    <location>
        <begin position="241"/>
        <end position="266"/>
    </location>
</feature>
<protein>
    <submittedName>
        <fullName evidence="10">Amino acid ABC transporter permease</fullName>
    </submittedName>
</protein>
<dbReference type="GO" id="GO:0043190">
    <property type="term" value="C:ATP-binding cassette (ABC) transporter complex"/>
    <property type="evidence" value="ECO:0007669"/>
    <property type="project" value="InterPro"/>
</dbReference>
<dbReference type="AlphaFoldDB" id="A0A0D0IQF6"/>
<comment type="similarity">
    <text evidence="7">Belongs to the binding-protein-dependent transport system permease family.</text>
</comment>
<evidence type="ECO:0000256" key="3">
    <source>
        <dbReference type="ARBA" id="ARBA00022475"/>
    </source>
</evidence>